<sequence>MSHHELPIHIRTGIKNSRYRKVSLTGQTAQRGKLARFCHHQTHFITHGDIQTARKKMPKKELILARLQSRYPTCNQVLLNRIILLWLDTNQQTRSQLRGTLHHRVTAH</sequence>
<reference evidence="1 2" key="1">
    <citation type="submission" date="2015-07" db="EMBL/GenBank/DDBJ databases">
        <authorList>
            <consortium name="Pathogen Informatics"/>
        </authorList>
    </citation>
    <scope>NUCLEOTIDE SEQUENCE [LARGE SCALE GENOMIC DNA]</scope>
    <source>
        <strain evidence="1 2">A316</strain>
    </source>
</reference>
<accession>A0A655WRT3</accession>
<organism evidence="1 2">
    <name type="scientific">Vibrio cholerae</name>
    <dbReference type="NCBI Taxonomy" id="666"/>
    <lineage>
        <taxon>Bacteria</taxon>
        <taxon>Pseudomonadati</taxon>
        <taxon>Pseudomonadota</taxon>
        <taxon>Gammaproteobacteria</taxon>
        <taxon>Vibrionales</taxon>
        <taxon>Vibrionaceae</taxon>
        <taxon>Vibrio</taxon>
    </lineage>
</organism>
<proteinExistence type="predicted"/>
<evidence type="ECO:0000313" key="1">
    <source>
        <dbReference type="EMBL" id="CSD05537.1"/>
    </source>
</evidence>
<dbReference type="AlphaFoldDB" id="A0A655WRT3"/>
<evidence type="ECO:0000313" key="2">
    <source>
        <dbReference type="Proteomes" id="UP000041770"/>
    </source>
</evidence>
<dbReference type="EMBL" id="CWQY01000024">
    <property type="protein sequence ID" value="CSD05537.1"/>
    <property type="molecule type" value="Genomic_DNA"/>
</dbReference>
<name>A0A655WRT3_VIBCL</name>
<protein>
    <submittedName>
        <fullName evidence="1">Uncharacterized protein</fullName>
    </submittedName>
</protein>
<gene>
    <name evidence="1" type="ORF">ERS013200_03031</name>
</gene>
<dbReference type="Proteomes" id="UP000041770">
    <property type="component" value="Unassembled WGS sequence"/>
</dbReference>